<dbReference type="Proteomes" id="UP001204798">
    <property type="component" value="Unassembled WGS sequence"/>
</dbReference>
<reference evidence="2 3" key="1">
    <citation type="submission" date="2022-08" db="EMBL/GenBank/DDBJ databases">
        <title>Bacterial and archaeal communities from various locations to study Microbial Dark Matter (Phase II).</title>
        <authorList>
            <person name="Stepanauskas R."/>
        </authorList>
    </citation>
    <scope>NUCLEOTIDE SEQUENCE [LARGE SCALE GENOMIC DNA]</scope>
    <source>
        <strain evidence="2 3">PD1</strain>
    </source>
</reference>
<dbReference type="Pfam" id="PF15919">
    <property type="entry name" value="HicB_lk_antitox"/>
    <property type="match status" value="1"/>
</dbReference>
<proteinExistence type="predicted"/>
<accession>A0ABT2ERA2</accession>
<dbReference type="Gene3D" id="3.30.160.250">
    <property type="match status" value="1"/>
</dbReference>
<dbReference type="EMBL" id="JANUCP010000005">
    <property type="protein sequence ID" value="MCS3920498.1"/>
    <property type="molecule type" value="Genomic_DNA"/>
</dbReference>
<dbReference type="InterPro" id="IPR031807">
    <property type="entry name" value="HicB-like"/>
</dbReference>
<sequence>MAPTVRTVAETASFELSSHLEPDETGGFVVICPLIPGCFSQGETVGEALANICEAIQLCLEEMASAVRKFPLSKALR</sequence>
<evidence type="ECO:0000313" key="3">
    <source>
        <dbReference type="Proteomes" id="UP001204798"/>
    </source>
</evidence>
<name>A0ABT2ERA2_9BACT</name>
<organism evidence="2 3">
    <name type="scientific">Candidatus Fervidibacter sacchari</name>
    <dbReference type="NCBI Taxonomy" id="1448929"/>
    <lineage>
        <taxon>Bacteria</taxon>
        <taxon>Candidatus Fervidibacterota</taxon>
        <taxon>Candidatus Fervidibacter</taxon>
    </lineage>
</organism>
<gene>
    <name evidence="2" type="ORF">M2350_002927</name>
</gene>
<evidence type="ECO:0000313" key="2">
    <source>
        <dbReference type="EMBL" id="MCS3920498.1"/>
    </source>
</evidence>
<feature type="domain" description="HicB-like antitoxin of toxin-antitoxin system" evidence="1">
    <location>
        <begin position="20"/>
        <end position="74"/>
    </location>
</feature>
<dbReference type="InterPro" id="IPR035069">
    <property type="entry name" value="TTHA1013/TTHA0281-like"/>
</dbReference>
<keyword evidence="3" id="KW-1185">Reference proteome</keyword>
<dbReference type="PANTHER" id="PTHR34504:SF4">
    <property type="entry name" value="ANTITOXIN HICB"/>
    <property type="match status" value="1"/>
</dbReference>
<comment type="caution">
    <text evidence="2">The sequence shown here is derived from an EMBL/GenBank/DDBJ whole genome shotgun (WGS) entry which is preliminary data.</text>
</comment>
<dbReference type="PANTHER" id="PTHR34504">
    <property type="entry name" value="ANTITOXIN HICB"/>
    <property type="match status" value="1"/>
</dbReference>
<evidence type="ECO:0000259" key="1">
    <source>
        <dbReference type="Pfam" id="PF15919"/>
    </source>
</evidence>
<dbReference type="RefSeq" id="WP_259099859.1">
    <property type="nucleotide sequence ID" value="NZ_CP130454.1"/>
</dbReference>
<protein>
    <submittedName>
        <fullName evidence="2">RNase H-like HicB family nuclease</fullName>
    </submittedName>
</protein>
<dbReference type="InterPro" id="IPR051404">
    <property type="entry name" value="TA_system_antitoxin"/>
</dbReference>
<dbReference type="SUPFAM" id="SSF143100">
    <property type="entry name" value="TTHA1013/TTHA0281-like"/>
    <property type="match status" value="1"/>
</dbReference>